<keyword evidence="3" id="KW-0288">FMN</keyword>
<accession>M9LNH5</accession>
<name>M9LNH5_PSEA3</name>
<keyword evidence="5" id="KW-0819">tRNA processing</keyword>
<evidence type="ECO:0000256" key="15">
    <source>
        <dbReference type="ARBA" id="ARBA00049447"/>
    </source>
</evidence>
<comment type="catalytic activity">
    <reaction evidence="14">
        <text>5,6-dihydrouridine(16) in tRNA + NAD(+) = uridine(16) in tRNA + NADH + H(+)</text>
        <dbReference type="Rhea" id="RHEA:53380"/>
        <dbReference type="Rhea" id="RHEA-COMP:13543"/>
        <dbReference type="Rhea" id="RHEA-COMP:13544"/>
        <dbReference type="ChEBI" id="CHEBI:15378"/>
        <dbReference type="ChEBI" id="CHEBI:57540"/>
        <dbReference type="ChEBI" id="CHEBI:57945"/>
        <dbReference type="ChEBI" id="CHEBI:65315"/>
        <dbReference type="ChEBI" id="CHEBI:74443"/>
        <dbReference type="EC" id="1.3.1.88"/>
    </reaction>
    <physiologicalReaction direction="right-to-left" evidence="14">
        <dbReference type="Rhea" id="RHEA:53382"/>
    </physiologicalReaction>
</comment>
<evidence type="ECO:0000256" key="16">
    <source>
        <dbReference type="ARBA" id="ARBA00049467"/>
    </source>
</evidence>
<comment type="catalytic activity">
    <reaction evidence="15">
        <text>a 5,6-dihydrouridine in mRNA + NADP(+) = a uridine in mRNA + NADPH + H(+)</text>
        <dbReference type="Rhea" id="RHEA:69855"/>
        <dbReference type="Rhea" id="RHEA-COMP:14658"/>
        <dbReference type="Rhea" id="RHEA-COMP:17789"/>
        <dbReference type="ChEBI" id="CHEBI:15378"/>
        <dbReference type="ChEBI" id="CHEBI:57783"/>
        <dbReference type="ChEBI" id="CHEBI:58349"/>
        <dbReference type="ChEBI" id="CHEBI:65315"/>
        <dbReference type="ChEBI" id="CHEBI:74443"/>
    </reaction>
    <physiologicalReaction direction="right-to-left" evidence="15">
        <dbReference type="Rhea" id="RHEA:69857"/>
    </physiologicalReaction>
</comment>
<comment type="catalytic activity">
    <reaction evidence="11">
        <text>5,6-dihydrouridine(17) in tRNA + NAD(+) = uridine(17) in tRNA + NADH + H(+)</text>
        <dbReference type="Rhea" id="RHEA:53372"/>
        <dbReference type="Rhea" id="RHEA-COMP:13541"/>
        <dbReference type="Rhea" id="RHEA-COMP:13542"/>
        <dbReference type="ChEBI" id="CHEBI:15378"/>
        <dbReference type="ChEBI" id="CHEBI:57540"/>
        <dbReference type="ChEBI" id="CHEBI:57945"/>
        <dbReference type="ChEBI" id="CHEBI:65315"/>
        <dbReference type="ChEBI" id="CHEBI:74443"/>
        <dbReference type="EC" id="1.3.1.88"/>
    </reaction>
    <physiologicalReaction direction="right-to-left" evidence="11">
        <dbReference type="Rhea" id="RHEA:53374"/>
    </physiologicalReaction>
</comment>
<dbReference type="Pfam" id="PF01207">
    <property type="entry name" value="Dus"/>
    <property type="match status" value="1"/>
</dbReference>
<dbReference type="InterPro" id="IPR035587">
    <property type="entry name" value="DUS-like_FMN-bd"/>
</dbReference>
<evidence type="ECO:0000256" key="1">
    <source>
        <dbReference type="ARBA" id="ARBA00001917"/>
    </source>
</evidence>
<evidence type="ECO:0000256" key="4">
    <source>
        <dbReference type="ARBA" id="ARBA00022664"/>
    </source>
</evidence>
<sequence>MVVRSGLPLESLLYCAAPMVGQSDLPFRLQTVRNGATSTWTQMYMAADIIEHQDTLESLVKALELGRASTDNLIQDRKSSLHGSSALQIVQLAGNDVDELVDAARKVAPFADAIDLNLGCPQRHAEQGKYGAYLLPKQNWPLLSQIVSALAQAVDVPITTKIRLTVPKEQTPELAVTLARAGSSLVTLHPRFASSVRRRKGLADLDQVIQVRQALQNEGLLRCTHQPDGQTAVVSNGNVRCWSDIATNLALTGASGVMVGETLLENPALFRPSLGDLDPYPSAAEMAGEYMNLRAKYSEFEAPLKVAKQHLHSVLCSIPYTPNPHPDTTAHLHRTAAHISHTLKLILSEPALTAFYNTHLTVRAPA</sequence>
<dbReference type="Proteomes" id="UP000011976">
    <property type="component" value="Unassembled WGS sequence"/>
</dbReference>
<comment type="catalytic activity">
    <reaction evidence="16">
        <text>5,6-dihydrouridine(17) in tRNA + NADP(+) = uridine(17) in tRNA + NADPH + H(+)</text>
        <dbReference type="Rhea" id="RHEA:53368"/>
        <dbReference type="Rhea" id="RHEA-COMP:13541"/>
        <dbReference type="Rhea" id="RHEA-COMP:13542"/>
        <dbReference type="ChEBI" id="CHEBI:15378"/>
        <dbReference type="ChEBI" id="CHEBI:57783"/>
        <dbReference type="ChEBI" id="CHEBI:58349"/>
        <dbReference type="ChEBI" id="CHEBI:65315"/>
        <dbReference type="ChEBI" id="CHEBI:74443"/>
        <dbReference type="EC" id="1.3.1.88"/>
    </reaction>
    <physiologicalReaction direction="right-to-left" evidence="16">
        <dbReference type="Rhea" id="RHEA:53370"/>
    </physiologicalReaction>
</comment>
<evidence type="ECO:0000313" key="19">
    <source>
        <dbReference type="Proteomes" id="UP000011976"/>
    </source>
</evidence>
<evidence type="ECO:0000256" key="8">
    <source>
        <dbReference type="ARBA" id="ARBA00023027"/>
    </source>
</evidence>
<keyword evidence="2" id="KW-0285">Flavoprotein</keyword>
<comment type="catalytic activity">
    <reaction evidence="13">
        <text>a 5,6-dihydrouridine in mRNA + NAD(+) = a uridine in mRNA + NADH + H(+)</text>
        <dbReference type="Rhea" id="RHEA:69851"/>
        <dbReference type="Rhea" id="RHEA-COMP:14658"/>
        <dbReference type="Rhea" id="RHEA-COMP:17789"/>
        <dbReference type="ChEBI" id="CHEBI:15378"/>
        <dbReference type="ChEBI" id="CHEBI:57540"/>
        <dbReference type="ChEBI" id="CHEBI:57945"/>
        <dbReference type="ChEBI" id="CHEBI:65315"/>
        <dbReference type="ChEBI" id="CHEBI:74443"/>
    </reaction>
    <physiologicalReaction direction="right-to-left" evidence="13">
        <dbReference type="Rhea" id="RHEA:69853"/>
    </physiologicalReaction>
</comment>
<comment type="similarity">
    <text evidence="9">Belongs to the Dus family. Dus1 subfamily.</text>
</comment>
<dbReference type="GO" id="GO:0050660">
    <property type="term" value="F:flavin adenine dinucleotide binding"/>
    <property type="evidence" value="ECO:0007669"/>
    <property type="project" value="InterPro"/>
</dbReference>
<dbReference type="PANTHER" id="PTHR11082:SF5">
    <property type="entry name" value="TRNA-DIHYDROURIDINE(16_17) SYNTHASE [NAD(P)(+)]-LIKE"/>
    <property type="match status" value="1"/>
</dbReference>
<feature type="domain" description="DUS-like FMN-binding" evidence="17">
    <location>
        <begin position="16"/>
        <end position="282"/>
    </location>
</feature>
<dbReference type="PANTHER" id="PTHR11082">
    <property type="entry name" value="TRNA-DIHYDROURIDINE SYNTHASE"/>
    <property type="match status" value="1"/>
</dbReference>
<evidence type="ECO:0000256" key="5">
    <source>
        <dbReference type="ARBA" id="ARBA00022694"/>
    </source>
</evidence>
<dbReference type="EC" id="1.3.1.88" evidence="10"/>
<dbReference type="Gene3D" id="3.20.20.70">
    <property type="entry name" value="Aldolase class I"/>
    <property type="match status" value="1"/>
</dbReference>
<evidence type="ECO:0000259" key="17">
    <source>
        <dbReference type="Pfam" id="PF01207"/>
    </source>
</evidence>
<keyword evidence="4" id="KW-0507">mRNA processing</keyword>
<evidence type="ECO:0000256" key="7">
    <source>
        <dbReference type="ARBA" id="ARBA00023002"/>
    </source>
</evidence>
<dbReference type="AlphaFoldDB" id="M9LNH5"/>
<evidence type="ECO:0000256" key="3">
    <source>
        <dbReference type="ARBA" id="ARBA00022643"/>
    </source>
</evidence>
<comment type="cofactor">
    <cofactor evidence="1">
        <name>FMN</name>
        <dbReference type="ChEBI" id="CHEBI:58210"/>
    </cofactor>
</comment>
<evidence type="ECO:0000256" key="6">
    <source>
        <dbReference type="ARBA" id="ARBA00022857"/>
    </source>
</evidence>
<dbReference type="SUPFAM" id="SSF51395">
    <property type="entry name" value="FMN-linked oxidoreductases"/>
    <property type="match status" value="1"/>
</dbReference>
<evidence type="ECO:0000256" key="12">
    <source>
        <dbReference type="ARBA" id="ARBA00047652"/>
    </source>
</evidence>
<evidence type="ECO:0000256" key="2">
    <source>
        <dbReference type="ARBA" id="ARBA00022630"/>
    </source>
</evidence>
<comment type="catalytic activity">
    <reaction evidence="12">
        <text>5,6-dihydrouridine(16) in tRNA + NADP(+) = uridine(16) in tRNA + NADPH + H(+)</text>
        <dbReference type="Rhea" id="RHEA:53376"/>
        <dbReference type="Rhea" id="RHEA-COMP:13543"/>
        <dbReference type="Rhea" id="RHEA-COMP:13544"/>
        <dbReference type="ChEBI" id="CHEBI:15378"/>
        <dbReference type="ChEBI" id="CHEBI:57783"/>
        <dbReference type="ChEBI" id="CHEBI:58349"/>
        <dbReference type="ChEBI" id="CHEBI:65315"/>
        <dbReference type="ChEBI" id="CHEBI:74443"/>
        <dbReference type="EC" id="1.3.1.88"/>
    </reaction>
    <physiologicalReaction direction="right-to-left" evidence="12">
        <dbReference type="Rhea" id="RHEA:53378"/>
    </physiologicalReaction>
</comment>
<evidence type="ECO:0000256" key="13">
    <source>
        <dbReference type="ARBA" id="ARBA00048342"/>
    </source>
</evidence>
<dbReference type="InterPro" id="IPR013785">
    <property type="entry name" value="Aldolase_TIM"/>
</dbReference>
<organism evidence="18 19">
    <name type="scientific">Pseudozyma antarctica (strain T-34)</name>
    <name type="common">Yeast</name>
    <name type="synonym">Candida antarctica</name>
    <dbReference type="NCBI Taxonomy" id="1151754"/>
    <lineage>
        <taxon>Eukaryota</taxon>
        <taxon>Fungi</taxon>
        <taxon>Dikarya</taxon>
        <taxon>Basidiomycota</taxon>
        <taxon>Ustilaginomycotina</taxon>
        <taxon>Ustilaginomycetes</taxon>
        <taxon>Ustilaginales</taxon>
        <taxon>Ustilaginaceae</taxon>
        <taxon>Moesziomyces</taxon>
    </lineage>
</organism>
<keyword evidence="8" id="KW-0520">NAD</keyword>
<evidence type="ECO:0000313" key="18">
    <source>
        <dbReference type="EMBL" id="GAC73376.1"/>
    </source>
</evidence>
<evidence type="ECO:0000256" key="9">
    <source>
        <dbReference type="ARBA" id="ARBA00038313"/>
    </source>
</evidence>
<proteinExistence type="inferred from homology"/>
<gene>
    <name evidence="18" type="ORF">PANT_9c00088</name>
</gene>
<dbReference type="PROSITE" id="PS01136">
    <property type="entry name" value="UPF0034"/>
    <property type="match status" value="1"/>
</dbReference>
<dbReference type="STRING" id="1151754.M9LNH5"/>
<protein>
    <recommendedName>
        <fullName evidence="10">tRNA-dihydrouridine(16/17) synthase [NAD(P)(+)]</fullName>
        <ecNumber evidence="10">1.3.1.88</ecNumber>
    </recommendedName>
</protein>
<dbReference type="OrthoDB" id="272303at2759"/>
<evidence type="ECO:0000256" key="11">
    <source>
        <dbReference type="ARBA" id="ARBA00047287"/>
    </source>
</evidence>
<keyword evidence="6" id="KW-0521">NADP</keyword>
<dbReference type="GO" id="GO:0017150">
    <property type="term" value="F:tRNA dihydrouridine synthase activity"/>
    <property type="evidence" value="ECO:0007669"/>
    <property type="project" value="InterPro"/>
</dbReference>
<reference evidence="19" key="1">
    <citation type="journal article" date="2013" name="Genome Announc.">
        <title>Genome sequence of the basidiomycetous yeast Pseudozyma antarctica T-34, a producer of the glycolipid biosurfactants mannosylerythritol lipids.</title>
        <authorList>
            <person name="Morita T."/>
            <person name="Koike H."/>
            <person name="Koyama Y."/>
            <person name="Hagiwara H."/>
            <person name="Ito E."/>
            <person name="Fukuoka T."/>
            <person name="Imura T."/>
            <person name="Machida M."/>
            <person name="Kitamoto D."/>
        </authorList>
    </citation>
    <scope>NUCLEOTIDE SEQUENCE [LARGE SCALE GENOMIC DNA]</scope>
    <source>
        <strain evidence="19">T-34</strain>
    </source>
</reference>
<evidence type="ECO:0000256" key="10">
    <source>
        <dbReference type="ARBA" id="ARBA00038890"/>
    </source>
</evidence>
<keyword evidence="7" id="KW-0560">Oxidoreductase</keyword>
<dbReference type="InterPro" id="IPR018517">
    <property type="entry name" value="tRNA_hU_synthase_CS"/>
</dbReference>
<dbReference type="CDD" id="cd02801">
    <property type="entry name" value="DUS_like_FMN"/>
    <property type="match status" value="1"/>
</dbReference>
<dbReference type="EMBL" id="DF196775">
    <property type="protein sequence ID" value="GAC73376.1"/>
    <property type="molecule type" value="Genomic_DNA"/>
</dbReference>
<evidence type="ECO:0000256" key="14">
    <source>
        <dbReference type="ARBA" id="ARBA00048934"/>
    </source>
</evidence>
<dbReference type="GO" id="GO:0006397">
    <property type="term" value="P:mRNA processing"/>
    <property type="evidence" value="ECO:0007669"/>
    <property type="project" value="UniProtKB-KW"/>
</dbReference>